<comment type="caution">
    <text evidence="1">The sequence shown here is derived from an EMBL/GenBank/DDBJ whole genome shotgun (WGS) entry which is preliminary data.</text>
</comment>
<gene>
    <name evidence="1" type="ORF">EVAR_101464_1</name>
</gene>
<evidence type="ECO:0000313" key="2">
    <source>
        <dbReference type="Proteomes" id="UP000299102"/>
    </source>
</evidence>
<evidence type="ECO:0000313" key="1">
    <source>
        <dbReference type="EMBL" id="GBP09850.1"/>
    </source>
</evidence>
<feature type="non-terminal residue" evidence="1">
    <location>
        <position position="1"/>
    </location>
</feature>
<protein>
    <submittedName>
        <fullName evidence="1">Uncharacterized protein</fullName>
    </submittedName>
</protein>
<dbReference type="EMBL" id="BGZK01004592">
    <property type="protein sequence ID" value="GBP09850.1"/>
    <property type="molecule type" value="Genomic_DNA"/>
</dbReference>
<name>A0A4C1T8H7_EUMVA</name>
<reference evidence="1 2" key="1">
    <citation type="journal article" date="2019" name="Commun. Biol.">
        <title>The bagworm genome reveals a unique fibroin gene that provides high tensile strength.</title>
        <authorList>
            <person name="Kono N."/>
            <person name="Nakamura H."/>
            <person name="Ohtoshi R."/>
            <person name="Tomita M."/>
            <person name="Numata K."/>
            <person name="Arakawa K."/>
        </authorList>
    </citation>
    <scope>NUCLEOTIDE SEQUENCE [LARGE SCALE GENOMIC DNA]</scope>
</reference>
<proteinExistence type="predicted"/>
<keyword evidence="2" id="KW-1185">Reference proteome</keyword>
<accession>A0A4C1T8H7</accession>
<dbReference type="AlphaFoldDB" id="A0A4C1T8H7"/>
<sequence length="225" mass="25098">VRIDCSTKAKLNARAKAYIQIPDPDKDMNDVLQSDMRKIVSMEQSHLQPIAARDLEHTITPLSGRGRPSLLRPVGYSPIQKLSSLSDISSTSDVLYPLPLKFTCELLSLSVIQDLWSNGPYDTSKMLQFLHVPSHQGECVPDLHEPCAIIPPPYHYHAICDLRGSDTDRRKGTYSKLVMVYEEDAPTAAARSRSDRLISAFLNQREAPPVPSLKPEGASRCHRPN</sequence>
<dbReference type="Proteomes" id="UP000299102">
    <property type="component" value="Unassembled WGS sequence"/>
</dbReference>
<organism evidence="1 2">
    <name type="scientific">Eumeta variegata</name>
    <name type="common">Bagworm moth</name>
    <name type="synonym">Eumeta japonica</name>
    <dbReference type="NCBI Taxonomy" id="151549"/>
    <lineage>
        <taxon>Eukaryota</taxon>
        <taxon>Metazoa</taxon>
        <taxon>Ecdysozoa</taxon>
        <taxon>Arthropoda</taxon>
        <taxon>Hexapoda</taxon>
        <taxon>Insecta</taxon>
        <taxon>Pterygota</taxon>
        <taxon>Neoptera</taxon>
        <taxon>Endopterygota</taxon>
        <taxon>Lepidoptera</taxon>
        <taxon>Glossata</taxon>
        <taxon>Ditrysia</taxon>
        <taxon>Tineoidea</taxon>
        <taxon>Psychidae</taxon>
        <taxon>Oiketicinae</taxon>
        <taxon>Eumeta</taxon>
    </lineage>
</organism>